<dbReference type="SUPFAM" id="SSF53383">
    <property type="entry name" value="PLP-dependent transferases"/>
    <property type="match status" value="1"/>
</dbReference>
<dbReference type="EMBL" id="CP009507">
    <property type="protein sequence ID" value="AKB32481.1"/>
    <property type="molecule type" value="Genomic_DNA"/>
</dbReference>
<reference evidence="9 10" key="1">
    <citation type="submission" date="2014-07" db="EMBL/GenBank/DDBJ databases">
        <title>Methanogenic archaea and the global carbon cycle.</title>
        <authorList>
            <person name="Henriksen J.R."/>
            <person name="Luke J."/>
            <person name="Reinhart S."/>
            <person name="Benedict M.N."/>
            <person name="Youngblut N.D."/>
            <person name="Metcalf M.E."/>
            <person name="Whitaker R.J."/>
            <person name="Metcalf W.W."/>
        </authorList>
    </citation>
    <scope>NUCLEOTIDE SEQUENCE [LARGE SCALE GENOMIC DNA]</scope>
    <source>
        <strain evidence="9 10">HI350</strain>
    </source>
</reference>
<dbReference type="FunFam" id="4.10.280.50:FF:000001">
    <property type="entry name" value="Glutamate decarboxylase"/>
    <property type="match status" value="1"/>
</dbReference>
<dbReference type="EC" id="4.1.1.15" evidence="3"/>
<dbReference type="InterPro" id="IPR002129">
    <property type="entry name" value="PyrdxlP-dep_de-COase"/>
</dbReference>
<protein>
    <recommendedName>
        <fullName evidence="3">glutamate decarboxylase</fullName>
        <ecNumber evidence="3">4.1.1.15</ecNumber>
    </recommendedName>
</protein>
<dbReference type="Gene3D" id="3.40.640.10">
    <property type="entry name" value="Type I PLP-dependent aspartate aminotransferase-like (Major domain)"/>
    <property type="match status" value="1"/>
</dbReference>
<dbReference type="InterPro" id="IPR010107">
    <property type="entry name" value="Glutamate_decarboxylase"/>
</dbReference>
<dbReference type="CDD" id="cd06450">
    <property type="entry name" value="DOPA_deC_like"/>
    <property type="match status" value="1"/>
</dbReference>
<dbReference type="Proteomes" id="UP000033092">
    <property type="component" value="Chromosome"/>
</dbReference>
<proteinExistence type="inferred from homology"/>
<dbReference type="PANTHER" id="PTHR43321:SF3">
    <property type="entry name" value="GLUTAMATE DECARBOXYLASE"/>
    <property type="match status" value="1"/>
</dbReference>
<dbReference type="GO" id="GO:0006538">
    <property type="term" value="P:L-glutamate catabolic process"/>
    <property type="evidence" value="ECO:0007669"/>
    <property type="project" value="TreeGrafter"/>
</dbReference>
<evidence type="ECO:0000256" key="6">
    <source>
        <dbReference type="ARBA" id="ARBA00048868"/>
    </source>
</evidence>
<dbReference type="InterPro" id="IPR015424">
    <property type="entry name" value="PyrdxlP-dep_Trfase"/>
</dbReference>
<comment type="catalytic activity">
    <reaction evidence="6">
        <text>L-glutamate + H(+) = 4-aminobutanoate + CO2</text>
        <dbReference type="Rhea" id="RHEA:17785"/>
        <dbReference type="ChEBI" id="CHEBI:15378"/>
        <dbReference type="ChEBI" id="CHEBI:16526"/>
        <dbReference type="ChEBI" id="CHEBI:29985"/>
        <dbReference type="ChEBI" id="CHEBI:59888"/>
        <dbReference type="EC" id="4.1.1.15"/>
    </reaction>
</comment>
<dbReference type="Gene3D" id="3.90.1150.160">
    <property type="match status" value="1"/>
</dbReference>
<evidence type="ECO:0000256" key="5">
    <source>
        <dbReference type="ARBA" id="ARBA00023239"/>
    </source>
</evidence>
<evidence type="ECO:0000256" key="7">
    <source>
        <dbReference type="PIRSR" id="PIRSR602129-50"/>
    </source>
</evidence>
<keyword evidence="4 7" id="KW-0663">Pyridoxal phosphate</keyword>
<dbReference type="PATRIC" id="fig|1434119.4.peg.2293"/>
<feature type="modified residue" description="N6-(pyridoxal phosphate)lysine" evidence="7">
    <location>
        <position position="290"/>
    </location>
</feature>
<evidence type="ECO:0000256" key="1">
    <source>
        <dbReference type="ARBA" id="ARBA00001933"/>
    </source>
</evidence>
<dbReference type="GO" id="GO:0030170">
    <property type="term" value="F:pyridoxal phosphate binding"/>
    <property type="evidence" value="ECO:0007669"/>
    <property type="project" value="InterPro"/>
</dbReference>
<gene>
    <name evidence="9" type="ORF">MSSIH_1791</name>
</gene>
<dbReference type="GeneID" id="41605833"/>
<dbReference type="AlphaFoldDB" id="A0A0E3LAR5"/>
<evidence type="ECO:0000256" key="4">
    <source>
        <dbReference type="ARBA" id="ARBA00022898"/>
    </source>
</evidence>
<dbReference type="FunFam" id="3.40.640.10:FF:000017">
    <property type="entry name" value="Glutamate decarboxylase"/>
    <property type="match status" value="1"/>
</dbReference>
<dbReference type="HOGENOM" id="CLU_019582_2_2_2"/>
<dbReference type="NCBIfam" id="TIGR01788">
    <property type="entry name" value="Glu-decarb-GAD"/>
    <property type="match status" value="1"/>
</dbReference>
<dbReference type="GO" id="GO:0004351">
    <property type="term" value="F:glutamate decarboxylase activity"/>
    <property type="evidence" value="ECO:0007669"/>
    <property type="project" value="UniProtKB-EC"/>
</dbReference>
<dbReference type="RefSeq" id="WP_082088945.1">
    <property type="nucleotide sequence ID" value="NZ_CP009507.1"/>
</dbReference>
<evidence type="ECO:0000313" key="10">
    <source>
        <dbReference type="Proteomes" id="UP000033092"/>
    </source>
</evidence>
<dbReference type="GO" id="GO:0005829">
    <property type="term" value="C:cytosol"/>
    <property type="evidence" value="ECO:0007669"/>
    <property type="project" value="TreeGrafter"/>
</dbReference>
<evidence type="ECO:0000256" key="2">
    <source>
        <dbReference type="ARBA" id="ARBA00009533"/>
    </source>
</evidence>
<dbReference type="Gene3D" id="4.10.280.50">
    <property type="match status" value="1"/>
</dbReference>
<dbReference type="InterPro" id="IPR015421">
    <property type="entry name" value="PyrdxlP-dep_Trfase_major"/>
</dbReference>
<dbReference type="PANTHER" id="PTHR43321">
    <property type="entry name" value="GLUTAMATE DECARBOXYLASE"/>
    <property type="match status" value="1"/>
</dbReference>
<evidence type="ECO:0000256" key="3">
    <source>
        <dbReference type="ARBA" id="ARBA00012421"/>
    </source>
</evidence>
<sequence length="479" mass="54459">MLLYLKGVEITISRKMNLESLDESKKYRVGAYSARYVRKTRDKGIPKYEFPEEGMSPRAAYQLVHDEQSLDGNPFLNLASFVNTWMEPEADKLVMENISKNIIDIFEYPQTSRVIHHNIVNMLGRLFNGHHTDFVGTSTAGSSEAIMLGLLAHKWNWKKSGGQGTDKPNIIFGNDAHVCWDKFARYFDVDARKVPIDKDKRTITAEAVAERIDENTICVGCVLGTTFTGEIDPVKDINDLLLEYKKEKGWDIPIHIDAASGGFILPFTEPDFEWDFRLERVKSVNVSGHKYGLTYPGLGWLIFRNKSDLPEDLIFHVNYLGEMEDSYTLNFSGGSAMVAAQYYNFLRFGRAGYTGIMKKILDVSQDLARKVDSLGRFEMLNKGERLPIIAFRQKEETGYSLLQLSHKLRERGWIVPAYCLPENAADIEIMRIVVRENFTPDMASIIVEDLEKACQFLENGTESGTEKPCPSEKEMAHIC</sequence>
<keyword evidence="5 8" id="KW-0456">Lyase</keyword>
<evidence type="ECO:0000256" key="8">
    <source>
        <dbReference type="RuleBase" id="RU000382"/>
    </source>
</evidence>
<accession>A0A0E3LAR5</accession>
<comment type="cofactor">
    <cofactor evidence="1 7 8">
        <name>pyridoxal 5'-phosphate</name>
        <dbReference type="ChEBI" id="CHEBI:597326"/>
    </cofactor>
</comment>
<organism evidence="9 10">
    <name type="scientific">Methanosarcina siciliae HI350</name>
    <dbReference type="NCBI Taxonomy" id="1434119"/>
    <lineage>
        <taxon>Archaea</taxon>
        <taxon>Methanobacteriati</taxon>
        <taxon>Methanobacteriota</taxon>
        <taxon>Stenosarchaea group</taxon>
        <taxon>Methanomicrobia</taxon>
        <taxon>Methanosarcinales</taxon>
        <taxon>Methanosarcinaceae</taxon>
        <taxon>Methanosarcina</taxon>
    </lineage>
</organism>
<dbReference type="KEGG" id="msz:MSSIH_1791"/>
<dbReference type="Pfam" id="PF00282">
    <property type="entry name" value="Pyridoxal_deC"/>
    <property type="match status" value="1"/>
</dbReference>
<evidence type="ECO:0000313" key="9">
    <source>
        <dbReference type="EMBL" id="AKB32481.1"/>
    </source>
</evidence>
<comment type="similarity">
    <text evidence="2 8">Belongs to the group II decarboxylase family.</text>
</comment>
<name>A0A0E3LAR5_9EURY</name>